<keyword evidence="3 6" id="KW-0812">Transmembrane</keyword>
<evidence type="ECO:0000256" key="6">
    <source>
        <dbReference type="SAM" id="Phobius"/>
    </source>
</evidence>
<feature type="transmembrane region" description="Helical" evidence="6">
    <location>
        <begin position="157"/>
        <end position="177"/>
    </location>
</feature>
<comment type="similarity">
    <text evidence="2">Belongs to the DsbD family.</text>
</comment>
<sequence length="217" mass="23700">MDLFLIFLAGISTALGPCIVTVLPFVLAYTFGISNSRFEGFLVSFSFMVGFSIVFSTLGVLSSAFGIFLNLTLLKYVAGTFAIIFGILVLFNKNFTFRKEGVFQKFSKKLSKMNNISLPVKILNSIVLGIVYGFGANICADPILAGILTFVASKADVYYGFFALLTYSLGYGIPIIFLSTLGAESKQIVEKIVKKKFITYISGIILIILGLFLIFSV</sequence>
<evidence type="ECO:0000313" key="12">
    <source>
        <dbReference type="Proteomes" id="UP000567099"/>
    </source>
</evidence>
<evidence type="ECO:0000313" key="11">
    <source>
        <dbReference type="Proteomes" id="UP000239462"/>
    </source>
</evidence>
<reference evidence="11" key="1">
    <citation type="journal article" date="2018" name="Genome Announc.">
        <title>Complete Genome Sequence of the Methanococcus maripaludis Type Strain JJ (DSM 2067), a Model for Selenoprotein Synthesis in Archaea.</title>
        <authorList>
            <person name="Poehlein A."/>
            <person name="Heym D."/>
            <person name="Quitzke V."/>
            <person name="Fersch J."/>
            <person name="Daniel R."/>
            <person name="Rother M."/>
        </authorList>
    </citation>
    <scope>NUCLEOTIDE SEQUENCE [LARGE SCALE GENOMIC DNA]</scope>
    <source>
        <strain evidence="11">DSM 2067</strain>
    </source>
</reference>
<dbReference type="Pfam" id="PF02683">
    <property type="entry name" value="DsbD_TM"/>
    <property type="match status" value="1"/>
</dbReference>
<dbReference type="EC" id="1.8.1.8" evidence="8"/>
<keyword evidence="8" id="KW-0560">Oxidoreductase</keyword>
<dbReference type="GeneID" id="36101130"/>
<feature type="transmembrane region" description="Helical" evidence="6">
    <location>
        <begin position="73"/>
        <end position="91"/>
    </location>
</feature>
<evidence type="ECO:0000256" key="1">
    <source>
        <dbReference type="ARBA" id="ARBA00004141"/>
    </source>
</evidence>
<dbReference type="InterPro" id="IPR051790">
    <property type="entry name" value="Cytochrome_c-biogenesis_DsbD"/>
</dbReference>
<evidence type="ECO:0000313" key="8">
    <source>
        <dbReference type="EMBL" id="AVB75453.1"/>
    </source>
</evidence>
<feature type="transmembrane region" description="Helical" evidence="6">
    <location>
        <begin position="122"/>
        <end position="151"/>
    </location>
</feature>
<evidence type="ECO:0000313" key="13">
    <source>
        <dbReference type="Proteomes" id="UP000590564"/>
    </source>
</evidence>
<protein>
    <submittedName>
        <fullName evidence="9">Cytochrome c-type biogenesis protein</fullName>
    </submittedName>
    <submittedName>
        <fullName evidence="8">Thiol:disulfide interchange protein DsbD</fullName>
        <ecNumber evidence="8">1.8.1.8</ecNumber>
    </submittedName>
</protein>
<dbReference type="Proteomes" id="UP000590564">
    <property type="component" value="Unassembled WGS sequence"/>
</dbReference>
<evidence type="ECO:0000259" key="7">
    <source>
        <dbReference type="Pfam" id="PF02683"/>
    </source>
</evidence>
<dbReference type="KEGG" id="mmad:MMJJ_00340"/>
<proteinExistence type="inferred from homology"/>
<gene>
    <name evidence="8" type="primary">dsbD</name>
    <name evidence="9" type="ORF">HNP94_000778</name>
    <name evidence="10" type="ORF">HNP96_000237</name>
    <name evidence="8" type="ORF">MMJJ_00340</name>
</gene>
<name>A0A2L1C823_METMI</name>
<dbReference type="GO" id="GO:0047134">
    <property type="term" value="F:protein-disulfide reductase [NAD(P)H] activity"/>
    <property type="evidence" value="ECO:0007669"/>
    <property type="project" value="UniProtKB-EC"/>
</dbReference>
<feature type="domain" description="Cytochrome C biogenesis protein transmembrane" evidence="7">
    <location>
        <begin position="3"/>
        <end position="191"/>
    </location>
</feature>
<feature type="transmembrane region" description="Helical" evidence="6">
    <location>
        <begin position="197"/>
        <end position="215"/>
    </location>
</feature>
<dbReference type="GO" id="GO:0016020">
    <property type="term" value="C:membrane"/>
    <property type="evidence" value="ECO:0007669"/>
    <property type="project" value="UniProtKB-SubCell"/>
</dbReference>
<keyword evidence="4 6" id="KW-1133">Transmembrane helix</keyword>
<evidence type="ECO:0000313" key="9">
    <source>
        <dbReference type="EMBL" id="MBA2863778.1"/>
    </source>
</evidence>
<evidence type="ECO:0000313" key="10">
    <source>
        <dbReference type="EMBL" id="MBB6496216.1"/>
    </source>
</evidence>
<dbReference type="EMBL" id="JACHED010000001">
    <property type="protein sequence ID" value="MBB6496216.1"/>
    <property type="molecule type" value="Genomic_DNA"/>
</dbReference>
<dbReference type="PANTHER" id="PTHR31272">
    <property type="entry name" value="CYTOCHROME C-TYPE BIOGENESIS PROTEIN HI_1454-RELATED"/>
    <property type="match status" value="1"/>
</dbReference>
<feature type="transmembrane region" description="Helical" evidence="6">
    <location>
        <begin position="41"/>
        <end position="67"/>
    </location>
</feature>
<keyword evidence="5 6" id="KW-0472">Membrane</keyword>
<reference evidence="10 13" key="3">
    <citation type="submission" date="2020-08" db="EMBL/GenBank/DDBJ databases">
        <title>Genomic Encyclopedia of Type Strains, Phase IV (KMG-V): Genome sequencing to study the core and pangenomes of soil and plant-associated prokaryotes.</title>
        <authorList>
            <person name="Whitman W."/>
        </authorList>
    </citation>
    <scope>NUCLEOTIDE SEQUENCE [LARGE SCALE GENOMIC DNA]</scope>
    <source>
        <strain evidence="9 12">C13</strain>
        <strain evidence="10 13">D1</strain>
    </source>
</reference>
<evidence type="ECO:0000256" key="4">
    <source>
        <dbReference type="ARBA" id="ARBA00022989"/>
    </source>
</evidence>
<dbReference type="RefSeq" id="WP_104837141.1">
    <property type="nucleotide sequence ID" value="NZ_CP026606.1"/>
</dbReference>
<dbReference type="Proteomes" id="UP000239462">
    <property type="component" value="Chromosome"/>
</dbReference>
<dbReference type="PANTHER" id="PTHR31272:SF9">
    <property type="entry name" value="BLL1027 PROTEIN"/>
    <property type="match status" value="1"/>
</dbReference>
<dbReference type="GO" id="GO:0017004">
    <property type="term" value="P:cytochrome complex assembly"/>
    <property type="evidence" value="ECO:0007669"/>
    <property type="project" value="InterPro"/>
</dbReference>
<dbReference type="EMBL" id="JACDUO010000001">
    <property type="protein sequence ID" value="MBA2863778.1"/>
    <property type="molecule type" value="Genomic_DNA"/>
</dbReference>
<evidence type="ECO:0000256" key="5">
    <source>
        <dbReference type="ARBA" id="ARBA00023136"/>
    </source>
</evidence>
<reference evidence="8" key="2">
    <citation type="submission" date="2018-02" db="EMBL/GenBank/DDBJ databases">
        <title>Complete genome sequence of the Methanococcus maripaludis type strain JJ (DSM 2067), a model for selenoprotein synthesis in Archaea.</title>
        <authorList>
            <person name="Poehlein A."/>
            <person name="Heym D."/>
            <person name="Quitzke V."/>
            <person name="Fersch J."/>
            <person name="Daniel R."/>
            <person name="Rother M."/>
        </authorList>
    </citation>
    <scope>NUCLEOTIDE SEQUENCE [LARGE SCALE GENOMIC DNA]</scope>
    <source>
        <strain evidence="8">DSM 2067</strain>
    </source>
</reference>
<organism evidence="8 11">
    <name type="scientific">Methanococcus maripaludis</name>
    <name type="common">Methanococcus deltae</name>
    <dbReference type="NCBI Taxonomy" id="39152"/>
    <lineage>
        <taxon>Archaea</taxon>
        <taxon>Methanobacteriati</taxon>
        <taxon>Methanobacteriota</taxon>
        <taxon>Methanomada group</taxon>
        <taxon>Methanococci</taxon>
        <taxon>Methanococcales</taxon>
        <taxon>Methanococcaceae</taxon>
        <taxon>Methanococcus</taxon>
    </lineage>
</organism>
<dbReference type="EMBL" id="CP026606">
    <property type="protein sequence ID" value="AVB75453.1"/>
    <property type="molecule type" value="Genomic_DNA"/>
</dbReference>
<feature type="transmembrane region" description="Helical" evidence="6">
    <location>
        <begin position="6"/>
        <end position="29"/>
    </location>
</feature>
<accession>A0A2L1C823</accession>
<evidence type="ECO:0000256" key="2">
    <source>
        <dbReference type="ARBA" id="ARBA00006143"/>
    </source>
</evidence>
<dbReference type="AlphaFoldDB" id="A0A2L1C823"/>
<evidence type="ECO:0000256" key="3">
    <source>
        <dbReference type="ARBA" id="ARBA00022692"/>
    </source>
</evidence>
<dbReference type="Proteomes" id="UP000567099">
    <property type="component" value="Unassembled WGS sequence"/>
</dbReference>
<comment type="subcellular location">
    <subcellularLocation>
        <location evidence="1">Membrane</location>
        <topology evidence="1">Multi-pass membrane protein</topology>
    </subcellularLocation>
</comment>
<dbReference type="InterPro" id="IPR003834">
    <property type="entry name" value="Cyt_c_assmbl_TM_dom"/>
</dbReference>